<evidence type="ECO:0000313" key="2">
    <source>
        <dbReference type="Proteomes" id="UP000499080"/>
    </source>
</evidence>
<dbReference type="Proteomes" id="UP000499080">
    <property type="component" value="Unassembled WGS sequence"/>
</dbReference>
<name>A0A4Y2KQE8_ARAVE</name>
<sequence>MMKREEVHRFVVGEIVHHPDKSWKLNISATPQRAGSNVFLRWNSDDGRRDSRRVDWSLGFDSRNRILKSGLSTRLWTCSGV</sequence>
<protein>
    <submittedName>
        <fullName evidence="1">Uncharacterized protein</fullName>
    </submittedName>
</protein>
<keyword evidence="2" id="KW-1185">Reference proteome</keyword>
<evidence type="ECO:0000313" key="1">
    <source>
        <dbReference type="EMBL" id="GBN03526.1"/>
    </source>
</evidence>
<organism evidence="1 2">
    <name type="scientific">Araneus ventricosus</name>
    <name type="common">Orbweaver spider</name>
    <name type="synonym">Epeira ventricosa</name>
    <dbReference type="NCBI Taxonomy" id="182803"/>
    <lineage>
        <taxon>Eukaryota</taxon>
        <taxon>Metazoa</taxon>
        <taxon>Ecdysozoa</taxon>
        <taxon>Arthropoda</taxon>
        <taxon>Chelicerata</taxon>
        <taxon>Arachnida</taxon>
        <taxon>Araneae</taxon>
        <taxon>Araneomorphae</taxon>
        <taxon>Entelegynae</taxon>
        <taxon>Araneoidea</taxon>
        <taxon>Araneidae</taxon>
        <taxon>Araneus</taxon>
    </lineage>
</organism>
<accession>A0A4Y2KQE8</accession>
<comment type="caution">
    <text evidence="1">The sequence shown here is derived from an EMBL/GenBank/DDBJ whole genome shotgun (WGS) entry which is preliminary data.</text>
</comment>
<gene>
    <name evidence="1" type="ORF">AVEN_30827_1</name>
</gene>
<reference evidence="1 2" key="1">
    <citation type="journal article" date="2019" name="Sci. Rep.">
        <title>Orb-weaving spider Araneus ventricosus genome elucidates the spidroin gene catalogue.</title>
        <authorList>
            <person name="Kono N."/>
            <person name="Nakamura H."/>
            <person name="Ohtoshi R."/>
            <person name="Moran D.A.P."/>
            <person name="Shinohara A."/>
            <person name="Yoshida Y."/>
            <person name="Fujiwara M."/>
            <person name="Mori M."/>
            <person name="Tomita M."/>
            <person name="Arakawa K."/>
        </authorList>
    </citation>
    <scope>NUCLEOTIDE SEQUENCE [LARGE SCALE GENOMIC DNA]</scope>
</reference>
<dbReference type="EMBL" id="BGPR01004805">
    <property type="protein sequence ID" value="GBN03526.1"/>
    <property type="molecule type" value="Genomic_DNA"/>
</dbReference>
<proteinExistence type="predicted"/>
<dbReference type="AlphaFoldDB" id="A0A4Y2KQE8"/>